<keyword evidence="3" id="KW-1185">Reference proteome</keyword>
<dbReference type="GeneID" id="19322368"/>
<evidence type="ECO:0000313" key="3">
    <source>
        <dbReference type="Proteomes" id="UP000014074"/>
    </source>
</evidence>
<evidence type="ECO:0000313" key="2">
    <source>
        <dbReference type="EMBL" id="EOO02339.1"/>
    </source>
</evidence>
<proteinExistence type="predicted"/>
<protein>
    <recommendedName>
        <fullName evidence="1">2EXR domain-containing protein</fullName>
    </recommendedName>
</protein>
<dbReference type="HOGENOM" id="CLU_2005494_0_0_1"/>
<dbReference type="AlphaFoldDB" id="R8BSP2"/>
<evidence type="ECO:0000259" key="1">
    <source>
        <dbReference type="Pfam" id="PF20150"/>
    </source>
</evidence>
<dbReference type="Proteomes" id="UP000014074">
    <property type="component" value="Unassembled WGS sequence"/>
</dbReference>
<accession>R8BSP2</accession>
<gene>
    <name evidence="2" type="ORF">UCRPA7_2147</name>
</gene>
<sequence length="124" mass="15045">MGRRLHCKTARFLWEKASPKPWKKRYKYPYESQMKRRNSPINVKLRWESIKAHGLEKKPFKKFMRLPKELQLKIWNNALSKPGIHFFAVVVTPPDKEWNPMDPHAWKPPFILTDWLCEKKGEFR</sequence>
<reference evidence="3" key="1">
    <citation type="journal article" date="2013" name="Genome Announc.">
        <title>Draft genome sequence of the ascomycete Phaeoacremonium aleophilum strain UCR-PA7, a causal agent of the esca disease complex in grapevines.</title>
        <authorList>
            <person name="Blanco-Ulate B."/>
            <person name="Rolshausen P."/>
            <person name="Cantu D."/>
        </authorList>
    </citation>
    <scope>NUCLEOTIDE SEQUENCE [LARGE SCALE GENOMIC DNA]</scope>
    <source>
        <strain evidence="3">UCR-PA7</strain>
    </source>
</reference>
<dbReference type="RefSeq" id="XP_007912913.1">
    <property type="nucleotide sequence ID" value="XM_007914722.1"/>
</dbReference>
<dbReference type="EMBL" id="KB932922">
    <property type="protein sequence ID" value="EOO02339.1"/>
    <property type="molecule type" value="Genomic_DNA"/>
</dbReference>
<dbReference type="OrthoDB" id="5242916at2759"/>
<organism evidence="2 3">
    <name type="scientific">Phaeoacremonium minimum (strain UCR-PA7)</name>
    <name type="common">Esca disease fungus</name>
    <name type="synonym">Togninia minima</name>
    <dbReference type="NCBI Taxonomy" id="1286976"/>
    <lineage>
        <taxon>Eukaryota</taxon>
        <taxon>Fungi</taxon>
        <taxon>Dikarya</taxon>
        <taxon>Ascomycota</taxon>
        <taxon>Pezizomycotina</taxon>
        <taxon>Sordariomycetes</taxon>
        <taxon>Sordariomycetidae</taxon>
        <taxon>Togniniales</taxon>
        <taxon>Togniniaceae</taxon>
        <taxon>Phaeoacremonium</taxon>
    </lineage>
</organism>
<dbReference type="Pfam" id="PF20150">
    <property type="entry name" value="2EXR"/>
    <property type="match status" value="1"/>
</dbReference>
<dbReference type="KEGG" id="tmn:UCRPA7_2147"/>
<feature type="domain" description="2EXR" evidence="1">
    <location>
        <begin position="60"/>
        <end position="92"/>
    </location>
</feature>
<dbReference type="InterPro" id="IPR045518">
    <property type="entry name" value="2EXR"/>
</dbReference>
<name>R8BSP2_PHAM7</name>